<evidence type="ECO:0000259" key="1">
    <source>
        <dbReference type="SMART" id="SM00775"/>
    </source>
</evidence>
<accession>A0A0F9YGR6</accession>
<dbReference type="Gene3D" id="3.40.50.1000">
    <property type="entry name" value="HAD superfamily/HAD-like"/>
    <property type="match status" value="1"/>
</dbReference>
<dbReference type="Pfam" id="PF24694">
    <property type="entry name" value="LNS2_PITM1-3"/>
    <property type="match status" value="1"/>
</dbReference>
<proteinExistence type="predicted"/>
<organism evidence="2">
    <name type="scientific">marine sediment metagenome</name>
    <dbReference type="NCBI Taxonomy" id="412755"/>
    <lineage>
        <taxon>unclassified sequences</taxon>
        <taxon>metagenomes</taxon>
        <taxon>ecological metagenomes</taxon>
    </lineage>
</organism>
<dbReference type="SUPFAM" id="SSF56784">
    <property type="entry name" value="HAD-like"/>
    <property type="match status" value="1"/>
</dbReference>
<feature type="domain" description="LNS2/PITP" evidence="1">
    <location>
        <begin position="131"/>
        <end position="264"/>
    </location>
</feature>
<name>A0A0F9YGR6_9ZZZZ</name>
<protein>
    <recommendedName>
        <fullName evidence="1">LNS2/PITP domain-containing protein</fullName>
    </recommendedName>
</protein>
<dbReference type="InterPro" id="IPR036412">
    <property type="entry name" value="HAD-like_sf"/>
</dbReference>
<evidence type="ECO:0000313" key="2">
    <source>
        <dbReference type="EMBL" id="KKO11457.1"/>
    </source>
</evidence>
<dbReference type="SMART" id="SM00775">
    <property type="entry name" value="LNS2"/>
    <property type="match status" value="1"/>
</dbReference>
<dbReference type="PROSITE" id="PS51257">
    <property type="entry name" value="PROKAR_LIPOPROTEIN"/>
    <property type="match status" value="1"/>
</dbReference>
<dbReference type="AlphaFoldDB" id="A0A0F9YGR6"/>
<reference evidence="2" key="1">
    <citation type="journal article" date="2015" name="Nature">
        <title>Complex archaea that bridge the gap between prokaryotes and eukaryotes.</title>
        <authorList>
            <person name="Spang A."/>
            <person name="Saw J.H."/>
            <person name="Jorgensen S.L."/>
            <person name="Zaremba-Niedzwiedzka K."/>
            <person name="Martijn J."/>
            <person name="Lind A.E."/>
            <person name="van Eijk R."/>
            <person name="Schleper C."/>
            <person name="Guy L."/>
            <person name="Ettema T.J."/>
        </authorList>
    </citation>
    <scope>NUCLEOTIDE SEQUENCE</scope>
</reference>
<dbReference type="InterPro" id="IPR023214">
    <property type="entry name" value="HAD_sf"/>
</dbReference>
<dbReference type="InterPro" id="IPR031315">
    <property type="entry name" value="LNS2/PITP"/>
</dbReference>
<dbReference type="EMBL" id="LAZR01000003">
    <property type="protein sequence ID" value="KKO11457.1"/>
    <property type="molecule type" value="Genomic_DNA"/>
</dbReference>
<comment type="caution">
    <text evidence="2">The sequence shown here is derived from an EMBL/GenBank/DDBJ whole genome shotgun (WGS) entry which is preliminary data.</text>
</comment>
<gene>
    <name evidence="2" type="ORF">LCGC14_0019380</name>
</gene>
<sequence length="321" mass="35574">MKRLLTLLLLVSASGGGCGTQRWLLGTESDYLFIAADAITLPNQEVQLRARLQGGDALRPMAGQVVRFYRNDQLFKAAETDDDGVAIVSFTPDQAGDYRFRADVAPAGMPDEPPEPQELLVACRNIDSPMVVVDLDKTIVASGFGAVLIGDPDPMAGSVDVLERLARTYTILYLTHRPDYFSIKSKKWLKRHGYPPGPVLLSTLTGFFKGSGSYKTDALWDLRVKFEGLTIGIGDKISDAAAYHDNGLKAFLIVRIPDTDVHEPYEDLANDLRDLDNAVQVVTSWDQIAKALFDGTEFPRDRTERQLRETAQRLRTDKANR</sequence>